<comment type="subunit">
    <text evidence="5">Monomer.</text>
</comment>
<feature type="active site" evidence="5">
    <location>
        <position position="207"/>
    </location>
</feature>
<dbReference type="Proteomes" id="UP000241618">
    <property type="component" value="Unassembled WGS sequence"/>
</dbReference>
<feature type="active site" evidence="5">
    <location>
        <position position="235"/>
    </location>
</feature>
<feature type="binding site" evidence="5">
    <location>
        <begin position="143"/>
        <end position="147"/>
    </location>
    <ligand>
        <name>substrate</name>
    </ligand>
</feature>
<evidence type="ECO:0000313" key="7">
    <source>
        <dbReference type="EMBL" id="PSU25206.1"/>
    </source>
</evidence>
<dbReference type="RefSeq" id="WP_107189962.1">
    <property type="nucleotide sequence ID" value="NZ_PYMN01000009.1"/>
</dbReference>
<comment type="caution">
    <text evidence="8">The sequence shown here is derived from an EMBL/GenBank/DDBJ whole genome shotgun (WGS) entry which is preliminary data.</text>
</comment>
<dbReference type="InterPro" id="IPR029058">
    <property type="entry name" value="AB_hydrolase_fold"/>
</dbReference>
<dbReference type="PANTHER" id="PTHR43194">
    <property type="entry name" value="HYDROLASE ALPHA/BETA FOLD FAMILY"/>
    <property type="match status" value="1"/>
</dbReference>
<dbReference type="UniPathway" id="UPA00078"/>
<dbReference type="AlphaFoldDB" id="A0A2T3JSH5"/>
<dbReference type="GO" id="GO:0009102">
    <property type="term" value="P:biotin biosynthetic process"/>
    <property type="evidence" value="ECO:0007669"/>
    <property type="project" value="UniProtKB-UniRule"/>
</dbReference>
<comment type="catalytic activity">
    <reaction evidence="5">
        <text>6-carboxyhexanoyl-[ACP] methyl ester + H2O = 6-carboxyhexanoyl-[ACP] + methanol + H(+)</text>
        <dbReference type="Rhea" id="RHEA:42700"/>
        <dbReference type="Rhea" id="RHEA-COMP:9955"/>
        <dbReference type="Rhea" id="RHEA-COMP:10186"/>
        <dbReference type="ChEBI" id="CHEBI:15377"/>
        <dbReference type="ChEBI" id="CHEBI:15378"/>
        <dbReference type="ChEBI" id="CHEBI:17790"/>
        <dbReference type="ChEBI" id="CHEBI:78846"/>
        <dbReference type="ChEBI" id="CHEBI:82735"/>
        <dbReference type="EC" id="3.1.1.85"/>
    </reaction>
</comment>
<sequence length="254" mass="27983">MTAQLDWHSEGQGHDLVLIHGWGMNVGVWQDVIPMLSQHYRVHWCDLPGYGDSGAIIATSLDEIVAQLLVQAPAEAIWLGWSLGGIIATQAALIAPQRVTQLITVASSPCFMARTEWVGIQPRVLANFQTQLVADFAITIERFLTLQALGSRTAKEDIRQLKAAVLSRPQPQLAALTLGLTLLENVDLRPSLNALSQPWLRLYGRLDALVPIKTEPVLSAQYPQSKSYIFADASHAPFISHLNEFITVVTDFID</sequence>
<dbReference type="EC" id="3.1.1.85" evidence="5"/>
<accession>A0A2T3JSH5</accession>
<evidence type="ECO:0000313" key="8">
    <source>
        <dbReference type="EMBL" id="PSU52053.1"/>
    </source>
</evidence>
<feature type="active site" description="Nucleophile" evidence="5">
    <location>
        <position position="82"/>
    </location>
</feature>
<dbReference type="HAMAP" id="MF_01260">
    <property type="entry name" value="Carboxylester"/>
    <property type="match status" value="1"/>
</dbReference>
<dbReference type="Pfam" id="PF00561">
    <property type="entry name" value="Abhydrolase_1"/>
    <property type="match status" value="1"/>
</dbReference>
<comment type="subcellular location">
    <subcellularLocation>
        <location evidence="5">Cytoplasm</location>
    </subcellularLocation>
</comment>
<evidence type="ECO:0000256" key="5">
    <source>
        <dbReference type="HAMAP-Rule" id="MF_01260"/>
    </source>
</evidence>
<organism evidence="8 10">
    <name type="scientific">Photobacterium phosphoreum</name>
    <dbReference type="NCBI Taxonomy" id="659"/>
    <lineage>
        <taxon>Bacteria</taxon>
        <taxon>Pseudomonadati</taxon>
        <taxon>Pseudomonadota</taxon>
        <taxon>Gammaproteobacteria</taxon>
        <taxon>Vibrionales</taxon>
        <taxon>Vibrionaceae</taxon>
        <taxon>Photobacterium</taxon>
    </lineage>
</organism>
<comment type="similarity">
    <text evidence="5">Belongs to the AB hydrolase superfamily. Carboxylesterase BioH family.</text>
</comment>
<feature type="binding site" evidence="5">
    <location>
        <position position="235"/>
    </location>
    <ligand>
        <name>substrate</name>
    </ligand>
</feature>
<dbReference type="InterPro" id="IPR000073">
    <property type="entry name" value="AB_hydrolase_1"/>
</dbReference>
<dbReference type="Proteomes" id="UP000241405">
    <property type="component" value="Unassembled WGS sequence"/>
</dbReference>
<dbReference type="GO" id="GO:0005737">
    <property type="term" value="C:cytoplasm"/>
    <property type="evidence" value="ECO:0007669"/>
    <property type="project" value="UniProtKB-SubCell"/>
</dbReference>
<feature type="binding site" evidence="5">
    <location>
        <begin position="82"/>
        <end position="83"/>
    </location>
    <ligand>
        <name>substrate</name>
    </ligand>
</feature>
<gene>
    <name evidence="5 8" type="primary">bioH</name>
    <name evidence="8" type="ORF">C9J18_11405</name>
    <name evidence="7" type="ORF">CTM96_09725</name>
</gene>
<proteinExistence type="inferred from homology"/>
<protein>
    <recommendedName>
        <fullName evidence="5">Pimeloyl-[acyl-carrier protein] methyl ester esterase</fullName>
        <ecNumber evidence="5">3.1.1.85</ecNumber>
    </recommendedName>
    <alternativeName>
        <fullName evidence="5">Biotin synthesis protein BioH</fullName>
    </alternativeName>
    <alternativeName>
        <fullName evidence="5">Carboxylesterase BioH</fullName>
    </alternativeName>
</protein>
<dbReference type="PANTHER" id="PTHR43194:SF5">
    <property type="entry name" value="PIMELOYL-[ACYL-CARRIER PROTEIN] METHYL ESTER ESTERASE"/>
    <property type="match status" value="1"/>
</dbReference>
<comment type="pathway">
    <text evidence="5">Cofactor biosynthesis; biotin biosynthesis.</text>
</comment>
<comment type="function">
    <text evidence="5">The physiological role of BioH is to remove the methyl group introduced by BioC when the pimeloyl moiety is complete. It allows to synthesize pimeloyl-ACP via the fatty acid synthetic pathway through the hydrolysis of the ester bonds of pimeloyl-ACP esters.</text>
</comment>
<name>A0A2T3JSH5_PHOPO</name>
<evidence type="ECO:0000259" key="6">
    <source>
        <dbReference type="Pfam" id="PF00561"/>
    </source>
</evidence>
<evidence type="ECO:0000256" key="2">
    <source>
        <dbReference type="ARBA" id="ARBA00022490"/>
    </source>
</evidence>
<reference evidence="9 10" key="1">
    <citation type="submission" date="2018-03" db="EMBL/GenBank/DDBJ databases">
        <title>Whole genome sequencing of Histamine producing bacteria.</title>
        <authorList>
            <person name="Butler K."/>
        </authorList>
    </citation>
    <scope>NUCLEOTIDE SEQUENCE [LARGE SCALE GENOMIC DNA]</scope>
    <source>
        <strain evidence="8 10">FS-6.1</strain>
        <strain evidence="7 9">FS-6.2</strain>
    </source>
</reference>
<dbReference type="Gene3D" id="3.40.50.1820">
    <property type="entry name" value="alpha/beta hydrolase"/>
    <property type="match status" value="1"/>
</dbReference>
<keyword evidence="1 5" id="KW-0719">Serine esterase</keyword>
<dbReference type="NCBIfam" id="TIGR01738">
    <property type="entry name" value="bioH"/>
    <property type="match status" value="1"/>
</dbReference>
<keyword evidence="4 5" id="KW-0378">Hydrolase</keyword>
<feature type="domain" description="AB hydrolase-1" evidence="6">
    <location>
        <begin position="16"/>
        <end position="241"/>
    </location>
</feature>
<keyword evidence="2 5" id="KW-0963">Cytoplasm</keyword>
<keyword evidence="3 5" id="KW-0093">Biotin biosynthesis</keyword>
<evidence type="ECO:0000256" key="3">
    <source>
        <dbReference type="ARBA" id="ARBA00022756"/>
    </source>
</evidence>
<dbReference type="EMBL" id="PYMP01000009">
    <property type="protein sequence ID" value="PSU52053.1"/>
    <property type="molecule type" value="Genomic_DNA"/>
</dbReference>
<dbReference type="EMBL" id="PYMO01000008">
    <property type="protein sequence ID" value="PSU25206.1"/>
    <property type="molecule type" value="Genomic_DNA"/>
</dbReference>
<dbReference type="InterPro" id="IPR050228">
    <property type="entry name" value="Carboxylesterase_BioH"/>
</dbReference>
<evidence type="ECO:0000256" key="1">
    <source>
        <dbReference type="ARBA" id="ARBA00022487"/>
    </source>
</evidence>
<dbReference type="InterPro" id="IPR010076">
    <property type="entry name" value="BioH"/>
</dbReference>
<evidence type="ECO:0000313" key="9">
    <source>
        <dbReference type="Proteomes" id="UP000241405"/>
    </source>
</evidence>
<evidence type="ECO:0000256" key="4">
    <source>
        <dbReference type="ARBA" id="ARBA00022801"/>
    </source>
</evidence>
<dbReference type="SUPFAM" id="SSF53474">
    <property type="entry name" value="alpha/beta-Hydrolases"/>
    <property type="match status" value="1"/>
</dbReference>
<dbReference type="GO" id="GO:0090499">
    <property type="term" value="F:pimelyl-[acyl-carrier protein] methyl ester esterase activity"/>
    <property type="evidence" value="ECO:0007669"/>
    <property type="project" value="UniProtKB-EC"/>
</dbReference>
<feature type="binding site" evidence="5">
    <location>
        <position position="22"/>
    </location>
    <ligand>
        <name>substrate</name>
    </ligand>
</feature>
<evidence type="ECO:0000313" key="10">
    <source>
        <dbReference type="Proteomes" id="UP000241618"/>
    </source>
</evidence>
<keyword evidence="9" id="KW-1185">Reference proteome</keyword>